<gene>
    <name evidence="2" type="ORF">SAMN02982985_01362</name>
</gene>
<dbReference type="STRING" id="758825.SAMN02982985_01362"/>
<dbReference type="SMART" id="SM00382">
    <property type="entry name" value="AAA"/>
    <property type="match status" value="1"/>
</dbReference>
<organism evidence="2 3">
    <name type="scientific">Rugamonas rubra</name>
    <dbReference type="NCBI Taxonomy" id="758825"/>
    <lineage>
        <taxon>Bacteria</taxon>
        <taxon>Pseudomonadati</taxon>
        <taxon>Pseudomonadota</taxon>
        <taxon>Betaproteobacteria</taxon>
        <taxon>Burkholderiales</taxon>
        <taxon>Oxalobacteraceae</taxon>
        <taxon>Telluria group</taxon>
        <taxon>Rugamonas</taxon>
    </lineage>
</organism>
<feature type="domain" description="AAA+ ATPase" evidence="1">
    <location>
        <begin position="173"/>
        <end position="366"/>
    </location>
</feature>
<sequence length="459" mass="48954">MLELESTLSGMPPEAVAACDSDALPPLPPQARSVRDTGLELQLLVELLAKTILVGGRSHLAMLTGKLRLSINVLREVLDFMLAEQLAEVAWRGDSDIDVQYQLTTAGKQRAAGYLERCPYVGPAPVTLEAYRAMVARQAEQAPRVTPDDLAAVFANDGLAPALRERLGAAMYARRSILLYGPPGSGKTALARKLGELVEGLVALPYAIVVGQEIVALHDPAQHLPPGPRHAQQLRLAGERRGGDPRWALCQRPLVALGAELGLDMLELQRDGYSGCYRAPPQLKANHGILLVDDLGRQRVAAADLLRRLSEALDQGQDQLSLQGGHRFTVPLDVALVLATSLAPEALLDASALRRLGYKIEVGALAEANYRALFRRHCRQAGLACDEAALGYLIGQLHGGSGRALLASLPGEIVGRIADFAGFAGVAPQLSMAALDQAWSSMFAVAAAPAEAEPQESMQ</sequence>
<evidence type="ECO:0000313" key="2">
    <source>
        <dbReference type="EMBL" id="SFL75190.1"/>
    </source>
</evidence>
<dbReference type="AlphaFoldDB" id="A0A1I4K911"/>
<name>A0A1I4K911_9BURK</name>
<dbReference type="EMBL" id="FOTW01000007">
    <property type="protein sequence ID" value="SFL75190.1"/>
    <property type="molecule type" value="Genomic_DNA"/>
</dbReference>
<keyword evidence="3" id="KW-1185">Reference proteome</keyword>
<dbReference type="InterPro" id="IPR027417">
    <property type="entry name" value="P-loop_NTPase"/>
</dbReference>
<accession>A0A1I4K911</accession>
<reference evidence="2 3" key="1">
    <citation type="submission" date="2016-10" db="EMBL/GenBank/DDBJ databases">
        <authorList>
            <person name="de Groot N.N."/>
        </authorList>
    </citation>
    <scope>NUCLEOTIDE SEQUENCE [LARGE SCALE GENOMIC DNA]</scope>
    <source>
        <strain evidence="2 3">ATCC 43154</strain>
    </source>
</reference>
<proteinExistence type="predicted"/>
<protein>
    <recommendedName>
        <fullName evidence="1">AAA+ ATPase domain-containing protein</fullName>
    </recommendedName>
</protein>
<evidence type="ECO:0000259" key="1">
    <source>
        <dbReference type="SMART" id="SM00382"/>
    </source>
</evidence>
<dbReference type="RefSeq" id="WP_245774135.1">
    <property type="nucleotide sequence ID" value="NZ_FOTW01000007.1"/>
</dbReference>
<dbReference type="Proteomes" id="UP000199470">
    <property type="component" value="Unassembled WGS sequence"/>
</dbReference>
<dbReference type="Gene3D" id="3.40.50.300">
    <property type="entry name" value="P-loop containing nucleotide triphosphate hydrolases"/>
    <property type="match status" value="1"/>
</dbReference>
<dbReference type="InterPro" id="IPR003593">
    <property type="entry name" value="AAA+_ATPase"/>
</dbReference>
<dbReference type="SUPFAM" id="SSF52540">
    <property type="entry name" value="P-loop containing nucleoside triphosphate hydrolases"/>
    <property type="match status" value="2"/>
</dbReference>
<evidence type="ECO:0000313" key="3">
    <source>
        <dbReference type="Proteomes" id="UP000199470"/>
    </source>
</evidence>